<comment type="caution">
    <text evidence="2">The sequence shown here is derived from an EMBL/GenBank/DDBJ whole genome shotgun (WGS) entry which is preliminary data.</text>
</comment>
<gene>
    <name evidence="2" type="ORF">EEB11_02635</name>
</gene>
<keyword evidence="1" id="KW-0472">Membrane</keyword>
<protein>
    <submittedName>
        <fullName evidence="2">Uncharacterized protein</fullName>
    </submittedName>
</protein>
<sequence length="207" mass="23381">MSFNTIQKEMISLPARYKDKQMQLKKNSDIVGILNYTTALFIILIGYMVQIGTANADDSRLDRFTETFSQRCLFDDKIEYSSIDQIMNLPFFQRSTSKEIPEVIFSDRSSWNITKFASSETFIVKCLFSADFSITEINRRFSSIAGTVDTVPPFMDKPSGQNIVTLTEGDGTTEPRFFAIVSLLSASEGTFSRTYGTVSFLPLALFH</sequence>
<keyword evidence="3" id="KW-1185">Reference proteome</keyword>
<name>A0ABY2KV49_9RHOB</name>
<reference evidence="2 3" key="1">
    <citation type="submission" date="2018-11" db="EMBL/GenBank/DDBJ databases">
        <title>Tabrizicola sp. isolated from sediment of alpine lake.</title>
        <authorList>
            <person name="Liu Z."/>
        </authorList>
    </citation>
    <scope>NUCLEOTIDE SEQUENCE [LARGE SCALE GENOMIC DNA]</scope>
    <source>
        <strain evidence="2 3">DRYC-M-16</strain>
    </source>
</reference>
<keyword evidence="1" id="KW-1133">Transmembrane helix</keyword>
<proteinExistence type="predicted"/>
<dbReference type="Proteomes" id="UP000297741">
    <property type="component" value="Unassembled WGS sequence"/>
</dbReference>
<feature type="transmembrane region" description="Helical" evidence="1">
    <location>
        <begin position="30"/>
        <end position="49"/>
    </location>
</feature>
<evidence type="ECO:0000313" key="3">
    <source>
        <dbReference type="Proteomes" id="UP000297741"/>
    </source>
</evidence>
<organism evidence="2 3">
    <name type="scientific">Pseudotabrizicola sediminis</name>
    <dbReference type="NCBI Taxonomy" id="2486418"/>
    <lineage>
        <taxon>Bacteria</taxon>
        <taxon>Pseudomonadati</taxon>
        <taxon>Pseudomonadota</taxon>
        <taxon>Alphaproteobacteria</taxon>
        <taxon>Rhodobacterales</taxon>
        <taxon>Paracoccaceae</taxon>
        <taxon>Pseudotabrizicola</taxon>
    </lineage>
</organism>
<accession>A0ABY2KV49</accession>
<dbReference type="EMBL" id="RPEM01000001">
    <property type="protein sequence ID" value="TGD45447.1"/>
    <property type="molecule type" value="Genomic_DNA"/>
</dbReference>
<evidence type="ECO:0000256" key="1">
    <source>
        <dbReference type="SAM" id="Phobius"/>
    </source>
</evidence>
<evidence type="ECO:0000313" key="2">
    <source>
        <dbReference type="EMBL" id="TGD45447.1"/>
    </source>
</evidence>
<keyword evidence="1" id="KW-0812">Transmembrane</keyword>